<feature type="region of interest" description="Disordered" evidence="1">
    <location>
        <begin position="534"/>
        <end position="554"/>
    </location>
</feature>
<evidence type="ECO:0000256" key="1">
    <source>
        <dbReference type="SAM" id="MobiDB-lite"/>
    </source>
</evidence>
<sequence>MDAARKVLLWRRLKQVCEPRLRHERSRLSLESLNPTRFVDVPVTIPATEYMEPSQTNTPLNINEFLDVLCREQCDPIDFNTMLCNRLLTDDSSVNATDVFKVAVAVPRVGEGVQAEGVFDLLHRWIGQRLQYGEILSGGQSEPSFHVVRSLVVRGCSEKSYRGVDMVLLVVPPVAGGLEATSSDVTNVLSAVPSNVPLVALNLNSFSEPKSQVVVNETDAEHIVSLDGDDDGDFDGALRLTMDLMAKELVAGNKDNRLIPLSVRTLVSKCVQRALRDGPTDSCGLPTILQRARATLEPLLTALEATADQFASRLWPSVAFADSDGAIEHYFGPNAHLPSPTWHETLRRQNVEPCVDLADYLLQQPLPNLLEALVESAPLSVASHCQSLMTARMYRSCLTEAFEWWPREQGAGPIIFVPGGMVDEIVNYVEQELGQSQDVTTATANISPHESALVDFNATEMNNTETLTNDASIYSAMDSIMRAGDGNLTLTTAASVENSRDETSLLAITERRLEEGILARSKRALDSANEAIIGSPSWKKPRQGSRASSASVEASKAFTLKLQALLGS</sequence>
<gene>
    <name evidence="2" type="ORF">GOCE00092_LOCUS743</name>
</gene>
<organism evidence="2">
    <name type="scientific">Grammatophora oceanica</name>
    <dbReference type="NCBI Taxonomy" id="210454"/>
    <lineage>
        <taxon>Eukaryota</taxon>
        <taxon>Sar</taxon>
        <taxon>Stramenopiles</taxon>
        <taxon>Ochrophyta</taxon>
        <taxon>Bacillariophyta</taxon>
        <taxon>Fragilariophyceae</taxon>
        <taxon>Fragilariophycidae</taxon>
        <taxon>Rhabdonematales</taxon>
        <taxon>Grammatophoraceae</taxon>
        <taxon>Grammatophora</taxon>
    </lineage>
</organism>
<reference evidence="2" key="1">
    <citation type="submission" date="2021-01" db="EMBL/GenBank/DDBJ databases">
        <authorList>
            <person name="Corre E."/>
            <person name="Pelletier E."/>
            <person name="Niang G."/>
            <person name="Scheremetjew M."/>
            <person name="Finn R."/>
            <person name="Kale V."/>
            <person name="Holt S."/>
            <person name="Cochrane G."/>
            <person name="Meng A."/>
            <person name="Brown T."/>
            <person name="Cohen L."/>
        </authorList>
    </citation>
    <scope>NUCLEOTIDE SEQUENCE</scope>
    <source>
        <strain evidence="2">CCMP 410</strain>
    </source>
</reference>
<name>A0A7S1UM35_9STRA</name>
<accession>A0A7S1UM35</accession>
<proteinExistence type="predicted"/>
<protein>
    <submittedName>
        <fullName evidence="2">Uncharacterized protein</fullName>
    </submittedName>
</protein>
<dbReference type="EMBL" id="HBGK01001398">
    <property type="protein sequence ID" value="CAD9271838.1"/>
    <property type="molecule type" value="Transcribed_RNA"/>
</dbReference>
<evidence type="ECO:0000313" key="2">
    <source>
        <dbReference type="EMBL" id="CAD9271838.1"/>
    </source>
</evidence>
<dbReference type="AlphaFoldDB" id="A0A7S1UM35"/>